<reference evidence="3 4" key="1">
    <citation type="submission" date="2017-06" db="EMBL/GenBank/DDBJ databases">
        <authorList>
            <person name="Kim H.J."/>
            <person name="Triplett B.A."/>
        </authorList>
    </citation>
    <scope>NUCLEOTIDE SEQUENCE [LARGE SCALE GENOMIC DNA]</scope>
    <source>
        <strain evidence="3 4">CGMCC 4.1858</strain>
    </source>
</reference>
<dbReference type="Proteomes" id="UP000198280">
    <property type="component" value="Unassembled WGS sequence"/>
</dbReference>
<evidence type="ECO:0000313" key="3">
    <source>
        <dbReference type="EMBL" id="SNT29935.1"/>
    </source>
</evidence>
<feature type="chain" id="PRO_5013145139" evidence="2">
    <location>
        <begin position="33"/>
        <end position="91"/>
    </location>
</feature>
<proteinExistence type="predicted"/>
<organism evidence="3 4">
    <name type="scientific">Actinacidiphila glaucinigra</name>
    <dbReference type="NCBI Taxonomy" id="235986"/>
    <lineage>
        <taxon>Bacteria</taxon>
        <taxon>Bacillati</taxon>
        <taxon>Actinomycetota</taxon>
        <taxon>Actinomycetes</taxon>
        <taxon>Kitasatosporales</taxon>
        <taxon>Streptomycetaceae</taxon>
        <taxon>Actinacidiphila</taxon>
    </lineage>
</organism>
<evidence type="ECO:0000256" key="1">
    <source>
        <dbReference type="SAM" id="MobiDB-lite"/>
    </source>
</evidence>
<sequence length="91" mass="10177">MPRTLRTRRLAILTASAALAAGGALVPTTAFAAPASAQTSAVSTQAPHQETRTAGHGGDSDCWEYDYGYWEYTDYYYTDSYDYYDGYWVYY</sequence>
<accession>A0A239LHU3</accession>
<name>A0A239LHU3_9ACTN</name>
<feature type="region of interest" description="Disordered" evidence="1">
    <location>
        <begin position="40"/>
        <end position="61"/>
    </location>
</feature>
<evidence type="ECO:0000256" key="2">
    <source>
        <dbReference type="SAM" id="SignalP"/>
    </source>
</evidence>
<dbReference type="AlphaFoldDB" id="A0A239LHU3"/>
<feature type="signal peptide" evidence="2">
    <location>
        <begin position="1"/>
        <end position="32"/>
    </location>
</feature>
<protein>
    <submittedName>
        <fullName evidence="3">Uncharacterized protein</fullName>
    </submittedName>
</protein>
<dbReference type="RefSeq" id="WP_089227005.1">
    <property type="nucleotide sequence ID" value="NZ_FZOF01000020.1"/>
</dbReference>
<keyword evidence="4" id="KW-1185">Reference proteome</keyword>
<dbReference type="InterPro" id="IPR006311">
    <property type="entry name" value="TAT_signal"/>
</dbReference>
<gene>
    <name evidence="3" type="ORF">SAMN05216252_12010</name>
</gene>
<evidence type="ECO:0000313" key="4">
    <source>
        <dbReference type="Proteomes" id="UP000198280"/>
    </source>
</evidence>
<dbReference type="PROSITE" id="PS51318">
    <property type="entry name" value="TAT"/>
    <property type="match status" value="1"/>
</dbReference>
<keyword evidence="2" id="KW-0732">Signal</keyword>
<dbReference type="EMBL" id="FZOF01000020">
    <property type="protein sequence ID" value="SNT29935.1"/>
    <property type="molecule type" value="Genomic_DNA"/>
</dbReference>